<dbReference type="EMBL" id="NPDN01000003">
    <property type="protein sequence ID" value="PJZ26374.1"/>
    <property type="molecule type" value="Genomic_DNA"/>
</dbReference>
<gene>
    <name evidence="1" type="ORF">CH357_07740</name>
</gene>
<accession>A0A2M9XFG2</accession>
<reference evidence="1 2" key="1">
    <citation type="submission" date="2017-07" db="EMBL/GenBank/DDBJ databases">
        <title>Leptospira spp. isolated from tropical soils.</title>
        <authorList>
            <person name="Thibeaux R."/>
            <person name="Iraola G."/>
            <person name="Ferres I."/>
            <person name="Bierque E."/>
            <person name="Girault D."/>
            <person name="Soupe-Gilbert M.-E."/>
            <person name="Picardeau M."/>
            <person name="Goarant C."/>
        </authorList>
    </citation>
    <scope>NUCLEOTIDE SEQUENCE [LARGE SCALE GENOMIC DNA]</scope>
    <source>
        <strain evidence="1 2">MCA1-C-A1</strain>
    </source>
</reference>
<dbReference type="AlphaFoldDB" id="A0A2M9XFG2"/>
<comment type="caution">
    <text evidence="1">The sequence shown here is derived from an EMBL/GenBank/DDBJ whole genome shotgun (WGS) entry which is preliminary data.</text>
</comment>
<dbReference type="OrthoDB" id="327879at2"/>
<dbReference type="Proteomes" id="UP000232196">
    <property type="component" value="Unassembled WGS sequence"/>
</dbReference>
<dbReference type="RefSeq" id="WP_100706162.1">
    <property type="nucleotide sequence ID" value="NZ_NPDL01000003.1"/>
</dbReference>
<name>A0A2M9XFG2_9LEPT</name>
<evidence type="ECO:0000313" key="2">
    <source>
        <dbReference type="Proteomes" id="UP000232196"/>
    </source>
</evidence>
<organism evidence="1 2">
    <name type="scientific">Leptospira hartskeerlii</name>
    <dbReference type="NCBI Taxonomy" id="2023177"/>
    <lineage>
        <taxon>Bacteria</taxon>
        <taxon>Pseudomonadati</taxon>
        <taxon>Spirochaetota</taxon>
        <taxon>Spirochaetia</taxon>
        <taxon>Leptospirales</taxon>
        <taxon>Leptospiraceae</taxon>
        <taxon>Leptospira</taxon>
    </lineage>
</organism>
<protein>
    <submittedName>
        <fullName evidence="1">Nitrogen fixation protein FixH</fullName>
    </submittedName>
</protein>
<proteinExistence type="predicted"/>
<dbReference type="Pfam" id="PF05751">
    <property type="entry name" value="FixH"/>
    <property type="match status" value="1"/>
</dbReference>
<evidence type="ECO:0000313" key="1">
    <source>
        <dbReference type="EMBL" id="PJZ26374.1"/>
    </source>
</evidence>
<sequence>MDVSLKRAFWVIKIAFLALFVATFFTVKLALAGHTPTIDSNYYEKGLKYEQSILSQRKMIEAGYGFQANWIQNPSALHSGKQELELEFQHGQQKIKDAQIQVQLDKTATEKFNEIITLKETSPGKYKGMLSIPFPGEWRISISAKIPEGTLEKTVSVKVTN</sequence>
<keyword evidence="2" id="KW-1185">Reference proteome</keyword>
<dbReference type="InterPro" id="IPR008620">
    <property type="entry name" value="FixH"/>
</dbReference>